<evidence type="ECO:0000313" key="1">
    <source>
        <dbReference type="EMBL" id="TGY92693.1"/>
    </source>
</evidence>
<protein>
    <submittedName>
        <fullName evidence="1">Uncharacterized protein</fullName>
    </submittedName>
</protein>
<gene>
    <name evidence="1" type="ORF">E5329_18925</name>
</gene>
<reference evidence="1" key="1">
    <citation type="submission" date="2019-04" db="EMBL/GenBank/DDBJ databases">
        <title>Microbes associate with the intestines of laboratory mice.</title>
        <authorList>
            <person name="Navarre W."/>
            <person name="Wong E."/>
            <person name="Huang K."/>
            <person name="Tropini C."/>
            <person name="Ng K."/>
            <person name="Yu B."/>
        </authorList>
    </citation>
    <scope>NUCLEOTIDE SEQUENCE</scope>
    <source>
        <strain evidence="1">NM01_1-7b</strain>
    </source>
</reference>
<evidence type="ECO:0000313" key="2">
    <source>
        <dbReference type="Proteomes" id="UP000304953"/>
    </source>
</evidence>
<proteinExistence type="predicted"/>
<organism evidence="1 2">
    <name type="scientific">Petralouisia muris</name>
    <dbReference type="NCBI Taxonomy" id="3032872"/>
    <lineage>
        <taxon>Bacteria</taxon>
        <taxon>Bacillati</taxon>
        <taxon>Bacillota</taxon>
        <taxon>Clostridia</taxon>
        <taxon>Lachnospirales</taxon>
        <taxon>Lachnospiraceae</taxon>
        <taxon>Petralouisia</taxon>
    </lineage>
</organism>
<dbReference type="EMBL" id="SRYA01000045">
    <property type="protein sequence ID" value="TGY92693.1"/>
    <property type="molecule type" value="Genomic_DNA"/>
</dbReference>
<sequence length="329" mass="37011">MVAGGRNVRMNRQQMESRRKKQQIRWKSLLVRVAVLVVIVFCIRNIYARLEEMQMELERLEIQQYGRVQTSADAQPPDKLNDVDYIGSIDTWEVGKPIERTEAEVLQRLGELGQASSLIEGIYQNHSQYPGELLAALANNPEMADFVSGYPDRNGVTGGITASEREQEFPLFLQWDRRWGYESYGGSCIGLAGCGPTCLSMVLFYLTRDETHTPDSIAAYSAENGYYVEGTGTSWALMEDVPKLYGIKVLSVSSTANNMRAVLDNGGIIICAMGKGDFTISGHYVVIYGYDNEGFMVNDPNCVARSSRRWAFSEIENQIKSIWVYDKEK</sequence>
<dbReference type="Proteomes" id="UP000304953">
    <property type="component" value="Unassembled WGS sequence"/>
</dbReference>
<keyword evidence="2" id="KW-1185">Reference proteome</keyword>
<comment type="caution">
    <text evidence="1">The sequence shown here is derived from an EMBL/GenBank/DDBJ whole genome shotgun (WGS) entry which is preliminary data.</text>
</comment>
<name>A0AC61RSC1_9FIRM</name>
<accession>A0AC61RSC1</accession>